<reference evidence="2" key="1">
    <citation type="submission" date="2023-03" db="EMBL/GenBank/DDBJ databases">
        <title>Massive genome expansion in bonnet fungi (Mycena s.s.) driven by repeated elements and novel gene families across ecological guilds.</title>
        <authorList>
            <consortium name="Lawrence Berkeley National Laboratory"/>
            <person name="Harder C.B."/>
            <person name="Miyauchi S."/>
            <person name="Viragh M."/>
            <person name="Kuo A."/>
            <person name="Thoen E."/>
            <person name="Andreopoulos B."/>
            <person name="Lu D."/>
            <person name="Skrede I."/>
            <person name="Drula E."/>
            <person name="Henrissat B."/>
            <person name="Morin E."/>
            <person name="Kohler A."/>
            <person name="Barry K."/>
            <person name="LaButti K."/>
            <person name="Morin E."/>
            <person name="Salamov A."/>
            <person name="Lipzen A."/>
            <person name="Mereny Z."/>
            <person name="Hegedus B."/>
            <person name="Baldrian P."/>
            <person name="Stursova M."/>
            <person name="Weitz H."/>
            <person name="Taylor A."/>
            <person name="Grigoriev I.V."/>
            <person name="Nagy L.G."/>
            <person name="Martin F."/>
            <person name="Kauserud H."/>
        </authorList>
    </citation>
    <scope>NUCLEOTIDE SEQUENCE</scope>
    <source>
        <strain evidence="2">CBHHK173m</strain>
    </source>
</reference>
<evidence type="ECO:0000313" key="2">
    <source>
        <dbReference type="EMBL" id="KAJ7102201.1"/>
    </source>
</evidence>
<comment type="caution">
    <text evidence="2">The sequence shown here is derived from an EMBL/GenBank/DDBJ whole genome shotgun (WGS) entry which is preliminary data.</text>
</comment>
<evidence type="ECO:0000313" key="3">
    <source>
        <dbReference type="Proteomes" id="UP001222325"/>
    </source>
</evidence>
<gene>
    <name evidence="2" type="ORF">B0H15DRAFT_318540</name>
</gene>
<sequence>MSLHDFDSRAGLETMFLHFGHDSFSSYSSPATAFDGYIVVPKPDRVPFSDKSHNIPHRRVPIIPAKSGSGIVRDASLVVPNTRPCTPVRHDLHATRNESPMACQSFQPLPPVLVNSPLRLPSFLDLTLQSFQSLDYEPSAPSHKPESPSPRAIPRQLAIDIPSVLHPNSPYVPWASPVRRNILRPLTPASHVSVFSTYSRPYSRSGARAPEPQDPDSPPPAQNKFIRLSKSIKNLRRTVKQGVKHVKHALTKTHKAKSPEPVDPPIRCPLPVPPLPSPVSSRESSNTDTLAEWLQQCEMKVERAKPRFMTFQEYEERGSWLDLTKGREESETRSWLVSEPGVDDEQVLFPGPMSPTSPNSDSFPQLMHNIWPTPPSFLTPVRGFSATREREMSMPGGWDSPAAYV</sequence>
<keyword evidence="3" id="KW-1185">Reference proteome</keyword>
<proteinExistence type="predicted"/>
<protein>
    <submittedName>
        <fullName evidence="2">Uncharacterized protein</fullName>
    </submittedName>
</protein>
<dbReference type="EMBL" id="JARJCN010000003">
    <property type="protein sequence ID" value="KAJ7102201.1"/>
    <property type="molecule type" value="Genomic_DNA"/>
</dbReference>
<dbReference type="Proteomes" id="UP001222325">
    <property type="component" value="Unassembled WGS sequence"/>
</dbReference>
<evidence type="ECO:0000256" key="1">
    <source>
        <dbReference type="SAM" id="MobiDB-lite"/>
    </source>
</evidence>
<accession>A0AAD6Y108</accession>
<feature type="region of interest" description="Disordered" evidence="1">
    <location>
        <begin position="201"/>
        <end position="223"/>
    </location>
</feature>
<organism evidence="2 3">
    <name type="scientific">Mycena belliarum</name>
    <dbReference type="NCBI Taxonomy" id="1033014"/>
    <lineage>
        <taxon>Eukaryota</taxon>
        <taxon>Fungi</taxon>
        <taxon>Dikarya</taxon>
        <taxon>Basidiomycota</taxon>
        <taxon>Agaricomycotina</taxon>
        <taxon>Agaricomycetes</taxon>
        <taxon>Agaricomycetidae</taxon>
        <taxon>Agaricales</taxon>
        <taxon>Marasmiineae</taxon>
        <taxon>Mycenaceae</taxon>
        <taxon>Mycena</taxon>
    </lineage>
</organism>
<name>A0AAD6Y108_9AGAR</name>
<dbReference type="AlphaFoldDB" id="A0AAD6Y108"/>